<dbReference type="Pfam" id="PF06305">
    <property type="entry name" value="LapA_dom"/>
    <property type="match status" value="1"/>
</dbReference>
<keyword evidence="1" id="KW-1003">Cell membrane</keyword>
<evidence type="ECO:0000313" key="7">
    <source>
        <dbReference type="EMBL" id="GGZ99455.1"/>
    </source>
</evidence>
<feature type="transmembrane region" description="Helical" evidence="5">
    <location>
        <begin position="44"/>
        <end position="67"/>
    </location>
</feature>
<evidence type="ECO:0000256" key="3">
    <source>
        <dbReference type="ARBA" id="ARBA00022989"/>
    </source>
</evidence>
<keyword evidence="2 5" id="KW-0812">Transmembrane</keyword>
<comment type="caution">
    <text evidence="7">The sequence shown here is derived from an EMBL/GenBank/DDBJ whole genome shotgun (WGS) entry which is preliminary data.</text>
</comment>
<dbReference type="RefSeq" id="WP_189398426.1">
    <property type="nucleotide sequence ID" value="NZ_BMXA01000001.1"/>
</dbReference>
<gene>
    <name evidence="7" type="ORF">GCM10008090_05050</name>
</gene>
<name>A0A918VGG2_9GAMM</name>
<evidence type="ECO:0000256" key="4">
    <source>
        <dbReference type="ARBA" id="ARBA00023136"/>
    </source>
</evidence>
<dbReference type="InterPro" id="IPR010445">
    <property type="entry name" value="LapA_dom"/>
</dbReference>
<evidence type="ECO:0000256" key="1">
    <source>
        <dbReference type="ARBA" id="ARBA00022475"/>
    </source>
</evidence>
<dbReference type="EMBL" id="BMXA01000001">
    <property type="protein sequence ID" value="GGZ99455.1"/>
    <property type="molecule type" value="Genomic_DNA"/>
</dbReference>
<evidence type="ECO:0000256" key="5">
    <source>
        <dbReference type="SAM" id="Phobius"/>
    </source>
</evidence>
<reference evidence="7" key="2">
    <citation type="submission" date="2020-09" db="EMBL/GenBank/DDBJ databases">
        <authorList>
            <person name="Sun Q."/>
            <person name="Kim S."/>
        </authorList>
    </citation>
    <scope>NUCLEOTIDE SEQUENCE</scope>
    <source>
        <strain evidence="7">KCTC 12711</strain>
    </source>
</reference>
<reference evidence="7" key="1">
    <citation type="journal article" date="2014" name="Int. J. Syst. Evol. Microbiol.">
        <title>Complete genome sequence of Corynebacterium casei LMG S-19264T (=DSM 44701T), isolated from a smear-ripened cheese.</title>
        <authorList>
            <consortium name="US DOE Joint Genome Institute (JGI-PGF)"/>
            <person name="Walter F."/>
            <person name="Albersmeier A."/>
            <person name="Kalinowski J."/>
            <person name="Ruckert C."/>
        </authorList>
    </citation>
    <scope>NUCLEOTIDE SEQUENCE</scope>
    <source>
        <strain evidence="7">KCTC 12711</strain>
    </source>
</reference>
<keyword evidence="4 5" id="KW-0472">Membrane</keyword>
<proteinExistence type="predicted"/>
<protein>
    <recommendedName>
        <fullName evidence="6">Lipopolysaccharide assembly protein A domain-containing protein</fullName>
    </recommendedName>
</protein>
<accession>A0A918VGG2</accession>
<keyword evidence="8" id="KW-1185">Reference proteome</keyword>
<keyword evidence="3 5" id="KW-1133">Transmembrane helix</keyword>
<feature type="domain" description="Lipopolysaccharide assembly protein A" evidence="6">
    <location>
        <begin position="25"/>
        <end position="88"/>
    </location>
</feature>
<evidence type="ECO:0000256" key="2">
    <source>
        <dbReference type="ARBA" id="ARBA00022692"/>
    </source>
</evidence>
<dbReference type="AlphaFoldDB" id="A0A918VGG2"/>
<evidence type="ECO:0000259" key="6">
    <source>
        <dbReference type="Pfam" id="PF06305"/>
    </source>
</evidence>
<evidence type="ECO:0000313" key="8">
    <source>
        <dbReference type="Proteomes" id="UP000614811"/>
    </source>
</evidence>
<sequence>MKKFIVTTIIFLLFAVLALTINMRNPGSITLNYYFGWQAQVDLYVVLVVPFLIGLVLGALLMSISVFRNKMAAGRSKRQLAKVEKEVENLRAMPVSSGPALPGSDNS</sequence>
<dbReference type="Proteomes" id="UP000614811">
    <property type="component" value="Unassembled WGS sequence"/>
</dbReference>
<organism evidence="7 8">
    <name type="scientific">Arenicella chitinivorans</name>
    <dbReference type="NCBI Taxonomy" id="1329800"/>
    <lineage>
        <taxon>Bacteria</taxon>
        <taxon>Pseudomonadati</taxon>
        <taxon>Pseudomonadota</taxon>
        <taxon>Gammaproteobacteria</taxon>
        <taxon>Arenicellales</taxon>
        <taxon>Arenicellaceae</taxon>
        <taxon>Arenicella</taxon>
    </lineage>
</organism>
<dbReference type="GO" id="GO:0005886">
    <property type="term" value="C:plasma membrane"/>
    <property type="evidence" value="ECO:0007669"/>
    <property type="project" value="InterPro"/>
</dbReference>